<evidence type="ECO:0000313" key="2">
    <source>
        <dbReference type="Proteomes" id="UP000184263"/>
    </source>
</evidence>
<name>A0A1M6U4B2_SELRU</name>
<accession>A0A1M6U4B2</accession>
<dbReference type="AlphaFoldDB" id="A0A1M6U4B2"/>
<gene>
    <name evidence="1" type="ORF">SAMN05216582_11088</name>
</gene>
<proteinExistence type="predicted"/>
<dbReference type="Proteomes" id="UP000184263">
    <property type="component" value="Unassembled WGS sequence"/>
</dbReference>
<dbReference type="RefSeq" id="WP_014423992.1">
    <property type="nucleotide sequence ID" value="NZ_FRBC01000010.1"/>
</dbReference>
<evidence type="ECO:0000313" key="1">
    <source>
        <dbReference type="EMBL" id="SHK64122.1"/>
    </source>
</evidence>
<protein>
    <submittedName>
        <fullName evidence="1">Uncharacterized protein</fullName>
    </submittedName>
</protein>
<organism evidence="1 2">
    <name type="scientific">Selenomonas ruminantium</name>
    <dbReference type="NCBI Taxonomy" id="971"/>
    <lineage>
        <taxon>Bacteria</taxon>
        <taxon>Bacillati</taxon>
        <taxon>Bacillota</taxon>
        <taxon>Negativicutes</taxon>
        <taxon>Selenomonadales</taxon>
        <taxon>Selenomonadaceae</taxon>
        <taxon>Selenomonas</taxon>
    </lineage>
</organism>
<dbReference type="EMBL" id="FRBC01000010">
    <property type="protein sequence ID" value="SHK64122.1"/>
    <property type="molecule type" value="Genomic_DNA"/>
</dbReference>
<sequence>MMRFYFIAAVLMGCLWLLSENGALQDIDCFWKTSSFIASEKQELRIELPVRLEPLSESDEGYTVCQADCDDMFVDLHSESLYLQEDRDRYMQEGPQKRVLKIMGNYDVENVGMTHQETAVINHIPLRKFHFTGQQNGQDVEIEVVTIARKNLGWIFTFIYDAGDKEAERQVQKGIASLQYAERAK</sequence>
<reference evidence="1 2" key="1">
    <citation type="submission" date="2016-11" db="EMBL/GenBank/DDBJ databases">
        <authorList>
            <person name="Jaros S."/>
            <person name="Januszkiewicz K."/>
            <person name="Wedrychowicz H."/>
        </authorList>
    </citation>
    <scope>NUCLEOTIDE SEQUENCE [LARGE SCALE GENOMIC DNA]</scope>
    <source>
        <strain evidence="1 2">HD4</strain>
    </source>
</reference>
<dbReference type="OrthoDB" id="1664527at2"/>